<organism evidence="1 2">
    <name type="scientific">Aureispira anguillae</name>
    <dbReference type="NCBI Taxonomy" id="2864201"/>
    <lineage>
        <taxon>Bacteria</taxon>
        <taxon>Pseudomonadati</taxon>
        <taxon>Bacteroidota</taxon>
        <taxon>Saprospiria</taxon>
        <taxon>Saprospirales</taxon>
        <taxon>Saprospiraceae</taxon>
        <taxon>Aureispira</taxon>
    </lineage>
</organism>
<proteinExistence type="predicted"/>
<evidence type="ECO:0000313" key="1">
    <source>
        <dbReference type="EMBL" id="BDS11500.1"/>
    </source>
</evidence>
<accession>A0A916DT06</accession>
<evidence type="ECO:0000313" key="2">
    <source>
        <dbReference type="Proteomes" id="UP001060919"/>
    </source>
</evidence>
<name>A0A916DT06_9BACT</name>
<keyword evidence="2" id="KW-1185">Reference proteome</keyword>
<protein>
    <submittedName>
        <fullName evidence="1">Uncharacterized protein</fullName>
    </submittedName>
</protein>
<gene>
    <name evidence="1" type="ORF">AsAng_0022140</name>
</gene>
<dbReference type="EMBL" id="AP026867">
    <property type="protein sequence ID" value="BDS11500.1"/>
    <property type="molecule type" value="Genomic_DNA"/>
</dbReference>
<sequence>MLSCEGKNIKEMSEIFGRNEGAIRSRIKKLELKEKYAS</sequence>
<dbReference type="Proteomes" id="UP001060919">
    <property type="component" value="Chromosome"/>
</dbReference>
<reference evidence="1" key="1">
    <citation type="submission" date="2022-09" db="EMBL/GenBank/DDBJ databases">
        <title>Aureispira anguillicida sp. nov., isolated from Leptocephalus of Japanese eel Anguilla japonica.</title>
        <authorList>
            <person name="Yuasa K."/>
            <person name="Mekata T."/>
            <person name="Ikunari K."/>
        </authorList>
    </citation>
    <scope>NUCLEOTIDE SEQUENCE</scope>
    <source>
        <strain evidence="1">EL160426</strain>
    </source>
</reference>
<dbReference type="KEGG" id="aup:AsAng_0022140"/>
<dbReference type="AlphaFoldDB" id="A0A916DT06"/>